<dbReference type="Proteomes" id="UP000314986">
    <property type="component" value="Unassembled WGS sequence"/>
</dbReference>
<dbReference type="GeneTree" id="ENSGT00940000154289"/>
<feature type="region of interest" description="Disordered" evidence="6">
    <location>
        <begin position="1"/>
        <end position="87"/>
    </location>
</feature>
<accession>A0A4W3J187</accession>
<reference evidence="10" key="1">
    <citation type="journal article" date="2006" name="Science">
        <title>Ancient noncoding elements conserved in the human genome.</title>
        <authorList>
            <person name="Venkatesh B."/>
            <person name="Kirkness E.F."/>
            <person name="Loh Y.H."/>
            <person name="Halpern A.L."/>
            <person name="Lee A.P."/>
            <person name="Johnson J."/>
            <person name="Dandona N."/>
            <person name="Viswanathan L.D."/>
            <person name="Tay A."/>
            <person name="Venter J.C."/>
            <person name="Strausberg R.L."/>
            <person name="Brenner S."/>
        </authorList>
    </citation>
    <scope>NUCLEOTIDE SEQUENCE [LARGE SCALE GENOMIC DNA]</scope>
</reference>
<dbReference type="InterPro" id="IPR000591">
    <property type="entry name" value="DEP_dom"/>
</dbReference>
<feature type="compositionally biased region" description="Low complexity" evidence="6">
    <location>
        <begin position="393"/>
        <end position="407"/>
    </location>
</feature>
<evidence type="ECO:0000256" key="1">
    <source>
        <dbReference type="ARBA" id="ARBA00004123"/>
    </source>
</evidence>
<reference evidence="10" key="3">
    <citation type="journal article" date="2014" name="Nature">
        <title>Elephant shark genome provides unique insights into gnathostome evolution.</title>
        <authorList>
            <consortium name="International Elephant Shark Genome Sequencing Consortium"/>
            <person name="Venkatesh B."/>
            <person name="Lee A.P."/>
            <person name="Ravi V."/>
            <person name="Maurya A.K."/>
            <person name="Lian M.M."/>
            <person name="Swann J.B."/>
            <person name="Ohta Y."/>
            <person name="Flajnik M.F."/>
            <person name="Sutoh Y."/>
            <person name="Kasahara M."/>
            <person name="Hoon S."/>
            <person name="Gangu V."/>
            <person name="Roy S.W."/>
            <person name="Irimia M."/>
            <person name="Korzh V."/>
            <person name="Kondrychyn I."/>
            <person name="Lim Z.W."/>
            <person name="Tay B.H."/>
            <person name="Tohari S."/>
            <person name="Kong K.W."/>
            <person name="Ho S."/>
            <person name="Lorente-Galdos B."/>
            <person name="Quilez J."/>
            <person name="Marques-Bonet T."/>
            <person name="Raney B.J."/>
            <person name="Ingham P.W."/>
            <person name="Tay A."/>
            <person name="Hillier L.W."/>
            <person name="Minx P."/>
            <person name="Boehm T."/>
            <person name="Wilson R.K."/>
            <person name="Brenner S."/>
            <person name="Warren W.C."/>
        </authorList>
    </citation>
    <scope>NUCLEOTIDE SEQUENCE [LARGE SCALE GENOMIC DNA]</scope>
</reference>
<evidence type="ECO:0000256" key="3">
    <source>
        <dbReference type="ARBA" id="ARBA00023054"/>
    </source>
</evidence>
<dbReference type="PANTHER" id="PTHR45920">
    <property type="entry name" value="FORMIN HOMOLOGY 2 DOMAIN CONTAINING, ISOFORM I"/>
    <property type="match status" value="1"/>
</dbReference>
<dbReference type="PANTHER" id="PTHR45920:SF7">
    <property type="entry name" value="FORMIN-G"/>
    <property type="match status" value="1"/>
</dbReference>
<keyword evidence="4" id="KW-0539">Nucleus</keyword>
<evidence type="ECO:0000259" key="7">
    <source>
        <dbReference type="PROSITE" id="PS50186"/>
    </source>
</evidence>
<dbReference type="SUPFAM" id="SSF101447">
    <property type="entry name" value="Formin homology 2 domain (FH2 domain)"/>
    <property type="match status" value="1"/>
</dbReference>
<evidence type="ECO:0000256" key="4">
    <source>
        <dbReference type="ARBA" id="ARBA00023242"/>
    </source>
</evidence>
<feature type="compositionally biased region" description="Basic and acidic residues" evidence="6">
    <location>
        <begin position="1"/>
        <end position="12"/>
    </location>
</feature>
<evidence type="ECO:0000313" key="10">
    <source>
        <dbReference type="Proteomes" id="UP000314986"/>
    </source>
</evidence>
<dbReference type="Pfam" id="PF02181">
    <property type="entry name" value="FH2"/>
    <property type="match status" value="1"/>
</dbReference>
<feature type="compositionally biased region" description="Low complexity" evidence="6">
    <location>
        <begin position="756"/>
        <end position="777"/>
    </location>
</feature>
<keyword evidence="10" id="KW-1185">Reference proteome</keyword>
<feature type="compositionally biased region" description="Basic residues" evidence="6">
    <location>
        <begin position="34"/>
        <end position="44"/>
    </location>
</feature>
<dbReference type="PROSITE" id="PS51444">
    <property type="entry name" value="FH2"/>
    <property type="match status" value="1"/>
</dbReference>
<evidence type="ECO:0000256" key="5">
    <source>
        <dbReference type="SAM" id="Coils"/>
    </source>
</evidence>
<dbReference type="InterPro" id="IPR042201">
    <property type="entry name" value="FH2_Formin_sf"/>
</dbReference>
<sequence length="1430" mass="157223">MGNQDGKLKKTGGDGQDCAEDAGPRDADGTKRGPGGKKTHSKHGKGNEGNKKKKSESSRASVFSIRKRKHPSRGKNNTSGSKEDVLENQALQTEELDSVHSITKTPDISISADEGLTDTEADNFDLTSSIRPAAAELQDKQRASSGSDTDIYSFHSATEHEDLLSDIQHAIRLQQGSFNAAAKELQIQERENGNTLPLIEQYVILEAFGNKKISLDTEHISSKADEIGKSNDVEGQYEASEVGTNTEASCSTLQLPKSHNRFGKTAVENERLVPIETPAEHSSELGNSSENANLTVTQNGFAFFSDIETTLEKVPLCFDGELTDDADQICVGKQHSVNAEETLLTDSQTQDSEVFFDAPGSLAKKDAPSVTEWKGETPVISAIFVRTTTRQLSSSSNSPSVSPSQSPLIQRRRPAAEQKRGKEQYKKPRSYSVKGLLTRSADWTEELKWQKRSRIKRAGGLWPAAPRPHPPTIGGVTSATLPPPSGIPSSIPPPRPNCFTGRTLLEKLFGQQENVQLVGEQEEAEKLCSRILAMGLLLPFGDCFREQCGGEALQNTTKFDQDKLYTWAAVSQPTQSRDHVEGRIPGRIQAVWPPKTSWTEEKLNSTESVSLKISSLPSKRSDDEENAPDLKEEEIAVIQKLEQTIEQLRVKINELEKQSVQLDHESTQKNHESDCVDIPSKVFCDVHLQTDEQTFLLYRSWNSFAEAKSVQTSPTQESVTIEVPLLHKPSQPPTLSYSVPSSQDRSASLVPGSRTPISPCSSLQPLLPPSSTSTPSSEAIGIPPPALLPDYGIPPPPPLPGFGIPPPPPLPGFGIPPPPPLPDFGIPPPPPLPSFGIPPPPPLPSFSIPPPPPLPGFGIPPAPPLPNFGIPPPPPLPGFGIPLPPPLPSFGIPPPPPLPGVGIPPPPPLPSIGIPPPPPLPGCGVPPPPPLPGCGVPPPPPLPGCGVPPPPPLPGCGIPPAPPPPGHGPPAPPFPPTNHGFLPPPLPPGLFAFAMTKEKPSRKVVIDPSCPMKPLYWSRIQISSKRESELLPIWEALEEPSINTQELETFFSKTAVKERKKPILDTYSKTKTKQVVKLLNNKRSQAVGILMSSLHLEMKDIQHAVLNLDNSVVDLETLQALYENRAQPEELEKIEKQIQKSAKDKENAKPLDKPEQFLYELAQIMNFSERVFCILFQSTFLENIAAIHRKLEILEKLCKIFKTSAGVKQVLSLILAFGNYMNGGNRSRGQADGFGLEILPKLRDVKSSDNSINLLFYLVSYYLRNFDKDAGTDQSIFPLPEPQDLFQASQMKFDDFQKDLRKLKKDLKVCETEAEKVCRLSSVENLQPFKDKMEEFINQAKIDQESKENRSTETHKSFLEMAAYFTMKPKSGDKEVTPNHFFTVWHEFCTDFKEYWKKETVNLLLQFEEFIPTFTKLNENDFFLIKFKPR</sequence>
<dbReference type="GO" id="GO:0005634">
    <property type="term" value="C:nucleus"/>
    <property type="evidence" value="ECO:0007669"/>
    <property type="project" value="UniProtKB-SubCell"/>
</dbReference>
<feature type="domain" description="FH2" evidence="8">
    <location>
        <begin position="1002"/>
        <end position="1418"/>
    </location>
</feature>
<evidence type="ECO:0000313" key="9">
    <source>
        <dbReference type="Ensembl" id="ENSCMIP00000033396.1"/>
    </source>
</evidence>
<keyword evidence="3 5" id="KW-0175">Coiled coil</keyword>
<dbReference type="InParanoid" id="A0A4W3J187"/>
<dbReference type="Gene3D" id="1.20.58.2220">
    <property type="entry name" value="Formin, FH2 domain"/>
    <property type="match status" value="1"/>
</dbReference>
<gene>
    <name evidence="9" type="primary">fmn2b</name>
</gene>
<feature type="domain" description="DEP" evidence="7">
    <location>
        <begin position="496"/>
        <end position="569"/>
    </location>
</feature>
<feature type="compositionally biased region" description="Basic and acidic residues" evidence="6">
    <location>
        <begin position="414"/>
        <end position="426"/>
    </location>
</feature>
<feature type="region of interest" description="Disordered" evidence="6">
    <location>
        <begin position="725"/>
        <end position="780"/>
    </location>
</feature>
<evidence type="ECO:0000256" key="2">
    <source>
        <dbReference type="ARBA" id="ARBA00005271"/>
    </source>
</evidence>
<organism evidence="9 10">
    <name type="scientific">Callorhinchus milii</name>
    <name type="common">Ghost shark</name>
    <dbReference type="NCBI Taxonomy" id="7868"/>
    <lineage>
        <taxon>Eukaryota</taxon>
        <taxon>Metazoa</taxon>
        <taxon>Chordata</taxon>
        <taxon>Craniata</taxon>
        <taxon>Vertebrata</taxon>
        <taxon>Chondrichthyes</taxon>
        <taxon>Holocephali</taxon>
        <taxon>Chimaeriformes</taxon>
        <taxon>Callorhinchidae</taxon>
        <taxon>Callorhinchus</taxon>
    </lineage>
</organism>
<protein>
    <recommendedName>
        <fullName evidence="11">FH2 domain-containing protein</fullName>
    </recommendedName>
</protein>
<reference evidence="9" key="5">
    <citation type="submission" date="2025-09" db="UniProtKB">
        <authorList>
            <consortium name="Ensembl"/>
        </authorList>
    </citation>
    <scope>IDENTIFICATION</scope>
</reference>
<reference evidence="10" key="2">
    <citation type="journal article" date="2007" name="PLoS Biol.">
        <title>Survey sequencing and comparative analysis of the elephant shark (Callorhinchus milii) genome.</title>
        <authorList>
            <person name="Venkatesh B."/>
            <person name="Kirkness E.F."/>
            <person name="Loh Y.H."/>
            <person name="Halpern A.L."/>
            <person name="Lee A.P."/>
            <person name="Johnson J."/>
            <person name="Dandona N."/>
            <person name="Viswanathan L.D."/>
            <person name="Tay A."/>
            <person name="Venter J.C."/>
            <person name="Strausberg R.L."/>
            <person name="Brenner S."/>
        </authorList>
    </citation>
    <scope>NUCLEOTIDE SEQUENCE [LARGE SCALE GENOMIC DNA]</scope>
</reference>
<dbReference type="InterPro" id="IPR015425">
    <property type="entry name" value="FH2_Formin"/>
</dbReference>
<feature type="region of interest" description="Disordered" evidence="6">
    <location>
        <begin position="391"/>
        <end position="430"/>
    </location>
</feature>
<evidence type="ECO:0000259" key="8">
    <source>
        <dbReference type="PROSITE" id="PS51444"/>
    </source>
</evidence>
<comment type="similarity">
    <text evidence="2">Belongs to the formin homology family. Cappuccino subfamily.</text>
</comment>
<feature type="coiled-coil region" evidence="5">
    <location>
        <begin position="631"/>
        <end position="665"/>
    </location>
</feature>
<dbReference type="GO" id="GO:0030866">
    <property type="term" value="P:cortical actin cytoskeleton organization"/>
    <property type="evidence" value="ECO:0007669"/>
    <property type="project" value="TreeGrafter"/>
</dbReference>
<dbReference type="Ensembl" id="ENSCMIT00000033902.1">
    <property type="protein sequence ID" value="ENSCMIP00000033396.1"/>
    <property type="gene ID" value="ENSCMIG00000014241.1"/>
</dbReference>
<dbReference type="STRING" id="7868.ENSCMIP00000033396"/>
<feature type="compositionally biased region" description="Polar residues" evidence="6">
    <location>
        <begin position="733"/>
        <end position="746"/>
    </location>
</feature>
<dbReference type="OMA" id="CNQNAQS"/>
<feature type="compositionally biased region" description="Basic and acidic residues" evidence="6">
    <location>
        <begin position="22"/>
        <end position="31"/>
    </location>
</feature>
<dbReference type="SMART" id="SM00498">
    <property type="entry name" value="FH2"/>
    <property type="match status" value="1"/>
</dbReference>
<reference evidence="9" key="4">
    <citation type="submission" date="2025-08" db="UniProtKB">
        <authorList>
            <consortium name="Ensembl"/>
        </authorList>
    </citation>
    <scope>IDENTIFICATION</scope>
</reference>
<evidence type="ECO:0000256" key="6">
    <source>
        <dbReference type="SAM" id="MobiDB-lite"/>
    </source>
</evidence>
<dbReference type="GO" id="GO:0005856">
    <property type="term" value="C:cytoskeleton"/>
    <property type="evidence" value="ECO:0007669"/>
    <property type="project" value="TreeGrafter"/>
</dbReference>
<name>A0A4W3J187_CALMI</name>
<dbReference type="GO" id="GO:0035556">
    <property type="term" value="P:intracellular signal transduction"/>
    <property type="evidence" value="ECO:0007669"/>
    <property type="project" value="InterPro"/>
</dbReference>
<dbReference type="PROSITE" id="PS50186">
    <property type="entry name" value="DEP"/>
    <property type="match status" value="1"/>
</dbReference>
<dbReference type="GO" id="GO:0005737">
    <property type="term" value="C:cytoplasm"/>
    <property type="evidence" value="ECO:0007669"/>
    <property type="project" value="TreeGrafter"/>
</dbReference>
<dbReference type="GO" id="GO:0051015">
    <property type="term" value="F:actin filament binding"/>
    <property type="evidence" value="ECO:0007669"/>
    <property type="project" value="TreeGrafter"/>
</dbReference>
<evidence type="ECO:0008006" key="11">
    <source>
        <dbReference type="Google" id="ProtNLM"/>
    </source>
</evidence>
<dbReference type="FunFam" id="1.20.58.2220:FF:000005">
    <property type="entry name" value="Formin 1"/>
    <property type="match status" value="1"/>
</dbReference>
<proteinExistence type="inferred from homology"/>
<comment type="subcellular location">
    <subcellularLocation>
        <location evidence="1">Nucleus</location>
    </subcellularLocation>
</comment>